<protein>
    <submittedName>
        <fullName evidence="1">Uncharacterized protein</fullName>
    </submittedName>
</protein>
<evidence type="ECO:0000313" key="1">
    <source>
        <dbReference type="EMBL" id="KID48065.1"/>
    </source>
</evidence>
<dbReference type="AlphaFoldDB" id="A0A0B4EMC5"/>
<organism evidence="1 2">
    <name type="scientific">Fusobacterium necrophorum subsp. funduliforme B35</name>
    <dbReference type="NCBI Taxonomy" id="1226633"/>
    <lineage>
        <taxon>Bacteria</taxon>
        <taxon>Fusobacteriati</taxon>
        <taxon>Fusobacteriota</taxon>
        <taxon>Fusobacteriia</taxon>
        <taxon>Fusobacteriales</taxon>
        <taxon>Fusobacteriaceae</taxon>
        <taxon>Fusobacterium</taxon>
    </lineage>
</organism>
<reference evidence="1 2" key="1">
    <citation type="submission" date="2013-08" db="EMBL/GenBank/DDBJ databases">
        <title>An opportunistic ruminal bacterium that causes liver abscesses in cattle.</title>
        <authorList>
            <person name="Benahmed F.H."/>
            <person name="Rasmussen M."/>
            <person name="Harbottle H."/>
            <person name="Soppet D."/>
            <person name="Nagaraja T.G."/>
            <person name="Davidson M."/>
        </authorList>
    </citation>
    <scope>NUCLEOTIDE SEQUENCE [LARGE SCALE GENOMIC DNA]</scope>
    <source>
        <strain evidence="1 2">B35</strain>
    </source>
</reference>
<dbReference type="Proteomes" id="UP000031184">
    <property type="component" value="Unassembled WGS sequence"/>
</dbReference>
<evidence type="ECO:0000313" key="2">
    <source>
        <dbReference type="Proteomes" id="UP000031184"/>
    </source>
</evidence>
<sequence>MEEDRIEQEEDKIWNDLEQALLSHKTELIMFKEK</sequence>
<gene>
    <name evidence="1" type="ORF">C095_12375</name>
</gene>
<dbReference type="EMBL" id="AUZI01000033">
    <property type="protein sequence ID" value="KID48065.1"/>
    <property type="molecule type" value="Genomic_DNA"/>
</dbReference>
<comment type="caution">
    <text evidence="1">The sequence shown here is derived from an EMBL/GenBank/DDBJ whole genome shotgun (WGS) entry which is preliminary data.</text>
</comment>
<dbReference type="PATRIC" id="fig|1226633.4.peg.2483"/>
<proteinExistence type="predicted"/>
<accession>A0A0B4EMC5</accession>
<name>A0A0B4EMC5_9FUSO</name>